<accession>A0A4C1SXT9</accession>
<dbReference type="EMBL" id="BGZK01000024">
    <property type="protein sequence ID" value="GBP07022.1"/>
    <property type="molecule type" value="Genomic_DNA"/>
</dbReference>
<comment type="caution">
    <text evidence="1">The sequence shown here is derived from an EMBL/GenBank/DDBJ whole genome shotgun (WGS) entry which is preliminary data.</text>
</comment>
<organism evidence="1 2">
    <name type="scientific">Eumeta variegata</name>
    <name type="common">Bagworm moth</name>
    <name type="synonym">Eumeta japonica</name>
    <dbReference type="NCBI Taxonomy" id="151549"/>
    <lineage>
        <taxon>Eukaryota</taxon>
        <taxon>Metazoa</taxon>
        <taxon>Ecdysozoa</taxon>
        <taxon>Arthropoda</taxon>
        <taxon>Hexapoda</taxon>
        <taxon>Insecta</taxon>
        <taxon>Pterygota</taxon>
        <taxon>Neoptera</taxon>
        <taxon>Endopterygota</taxon>
        <taxon>Lepidoptera</taxon>
        <taxon>Glossata</taxon>
        <taxon>Ditrysia</taxon>
        <taxon>Tineoidea</taxon>
        <taxon>Psychidae</taxon>
        <taxon>Oiketicinae</taxon>
        <taxon>Eumeta</taxon>
    </lineage>
</organism>
<keyword evidence="2" id="KW-1185">Reference proteome</keyword>
<protein>
    <submittedName>
        <fullName evidence="1">Uncharacterized protein</fullName>
    </submittedName>
</protein>
<dbReference type="Proteomes" id="UP000299102">
    <property type="component" value="Unassembled WGS sequence"/>
</dbReference>
<reference evidence="1 2" key="1">
    <citation type="journal article" date="2019" name="Commun. Biol.">
        <title>The bagworm genome reveals a unique fibroin gene that provides high tensile strength.</title>
        <authorList>
            <person name="Kono N."/>
            <person name="Nakamura H."/>
            <person name="Ohtoshi R."/>
            <person name="Tomita M."/>
            <person name="Numata K."/>
            <person name="Arakawa K."/>
        </authorList>
    </citation>
    <scope>NUCLEOTIDE SEQUENCE [LARGE SCALE GENOMIC DNA]</scope>
</reference>
<evidence type="ECO:0000313" key="2">
    <source>
        <dbReference type="Proteomes" id="UP000299102"/>
    </source>
</evidence>
<dbReference type="AlphaFoldDB" id="A0A4C1SXT9"/>
<sequence length="89" mass="10271">MHNQGRTSMVPGCGELKLRNRLDGYAVSWNSITTSPDVTGQHAKMFPRNLLYRRLRKSFRHSSVNFNKPFDLGCQIVKLIYDRHCLAYG</sequence>
<proteinExistence type="predicted"/>
<evidence type="ECO:0000313" key="1">
    <source>
        <dbReference type="EMBL" id="GBP07022.1"/>
    </source>
</evidence>
<name>A0A4C1SXT9_EUMVA</name>
<gene>
    <name evidence="1" type="ORF">EVAR_4446_1</name>
</gene>